<name>A0AAV5KTU4_9ROSI</name>
<dbReference type="AlphaFoldDB" id="A0AAV5KTU4"/>
<dbReference type="Proteomes" id="UP001054252">
    <property type="component" value="Unassembled WGS sequence"/>
</dbReference>
<accession>A0AAV5KTU4</accession>
<dbReference type="EMBL" id="BPVZ01000078">
    <property type="protein sequence ID" value="GKV28071.1"/>
    <property type="molecule type" value="Genomic_DNA"/>
</dbReference>
<gene>
    <name evidence="1" type="ORF">SLEP1_g37169</name>
</gene>
<organism evidence="1 2">
    <name type="scientific">Rubroshorea leprosula</name>
    <dbReference type="NCBI Taxonomy" id="152421"/>
    <lineage>
        <taxon>Eukaryota</taxon>
        <taxon>Viridiplantae</taxon>
        <taxon>Streptophyta</taxon>
        <taxon>Embryophyta</taxon>
        <taxon>Tracheophyta</taxon>
        <taxon>Spermatophyta</taxon>
        <taxon>Magnoliopsida</taxon>
        <taxon>eudicotyledons</taxon>
        <taxon>Gunneridae</taxon>
        <taxon>Pentapetalae</taxon>
        <taxon>rosids</taxon>
        <taxon>malvids</taxon>
        <taxon>Malvales</taxon>
        <taxon>Dipterocarpaceae</taxon>
        <taxon>Rubroshorea</taxon>
    </lineage>
</organism>
<proteinExistence type="predicted"/>
<reference evidence="1 2" key="1">
    <citation type="journal article" date="2021" name="Commun. Biol.">
        <title>The genome of Shorea leprosula (Dipterocarpaceae) highlights the ecological relevance of drought in aseasonal tropical rainforests.</title>
        <authorList>
            <person name="Ng K.K.S."/>
            <person name="Kobayashi M.J."/>
            <person name="Fawcett J.A."/>
            <person name="Hatakeyama M."/>
            <person name="Paape T."/>
            <person name="Ng C.H."/>
            <person name="Ang C.C."/>
            <person name="Tnah L.H."/>
            <person name="Lee C.T."/>
            <person name="Nishiyama T."/>
            <person name="Sese J."/>
            <person name="O'Brien M.J."/>
            <person name="Copetti D."/>
            <person name="Mohd Noor M.I."/>
            <person name="Ong R.C."/>
            <person name="Putra M."/>
            <person name="Sireger I.Z."/>
            <person name="Indrioko S."/>
            <person name="Kosugi Y."/>
            <person name="Izuno A."/>
            <person name="Isagi Y."/>
            <person name="Lee S.L."/>
            <person name="Shimizu K.K."/>
        </authorList>
    </citation>
    <scope>NUCLEOTIDE SEQUENCE [LARGE SCALE GENOMIC DNA]</scope>
    <source>
        <strain evidence="1">214</strain>
    </source>
</reference>
<evidence type="ECO:0000313" key="2">
    <source>
        <dbReference type="Proteomes" id="UP001054252"/>
    </source>
</evidence>
<keyword evidence="2" id="KW-1185">Reference proteome</keyword>
<sequence>MGLESLPKKNRVLIGKSPGSVTQSRSMNFMDCLLEFDLTESKHHGVRTLVSFRKASRRREQLF</sequence>
<protein>
    <submittedName>
        <fullName evidence="1">Uncharacterized protein</fullName>
    </submittedName>
</protein>
<dbReference type="PANTHER" id="PTHR35499">
    <property type="entry name" value="OS05G0128300 PROTEIN"/>
    <property type="match status" value="1"/>
</dbReference>
<comment type="caution">
    <text evidence="1">The sequence shown here is derived from an EMBL/GenBank/DDBJ whole genome shotgun (WGS) entry which is preliminary data.</text>
</comment>
<dbReference type="PANTHER" id="PTHR35499:SF4">
    <property type="entry name" value="ALC-INTERACTING PROTEIN 1"/>
    <property type="match status" value="1"/>
</dbReference>
<evidence type="ECO:0000313" key="1">
    <source>
        <dbReference type="EMBL" id="GKV28071.1"/>
    </source>
</evidence>